<keyword evidence="4 8" id="KW-0521">NADP</keyword>
<dbReference type="InterPro" id="IPR015896">
    <property type="entry name" value="4pyrrol_synth_GluRdtase_dimer"/>
</dbReference>
<dbReference type="InterPro" id="IPR036453">
    <property type="entry name" value="GluRdtase_dimer_dom_sf"/>
</dbReference>
<evidence type="ECO:0000313" key="17">
    <source>
        <dbReference type="EMBL" id="MBB3677985.1"/>
    </source>
</evidence>
<comment type="subunit">
    <text evidence="8">Homodimer.</text>
</comment>
<keyword evidence="19" id="KW-1185">Reference proteome</keyword>
<dbReference type="InterPro" id="IPR000343">
    <property type="entry name" value="4pyrrol_synth_GluRdtase"/>
</dbReference>
<comment type="caution">
    <text evidence="18">The sequence shown here is derived from an EMBL/GenBank/DDBJ whole genome shotgun (WGS) entry which is preliminary data.</text>
</comment>
<accession>A0A323V7V4</accession>
<reference evidence="17 20" key="2">
    <citation type="submission" date="2020-08" db="EMBL/GenBank/DDBJ databases">
        <title>Sequencing the genomes of 1000 actinobacteria strains.</title>
        <authorList>
            <person name="Klenk H.-P."/>
        </authorList>
    </citation>
    <scope>NUCLEOTIDE SEQUENCE [LARGE SCALE GENOMIC DNA]</scope>
    <source>
        <strain evidence="17 20">DSM 16678</strain>
    </source>
</reference>
<comment type="domain">
    <text evidence="8">Possesses an unusual extended V-shaped dimeric structure with each monomer consisting of three distinct domains arranged along a curved 'spinal' alpha-helix. The N-terminal catalytic domain specifically recognizes the glutamate moiety of the substrate. The second domain is the NADPH-binding domain, and the third C-terminal domain is responsible for dimerization.</text>
</comment>
<evidence type="ECO:0000313" key="20">
    <source>
        <dbReference type="Proteomes" id="UP000580718"/>
    </source>
</evidence>
<dbReference type="EMBL" id="QKNV01000134">
    <property type="protein sequence ID" value="PZA20889.1"/>
    <property type="molecule type" value="Genomic_DNA"/>
</dbReference>
<dbReference type="PIRSF" id="PIRSF000445">
    <property type="entry name" value="4pyrrol_synth_GluRdtase"/>
    <property type="match status" value="1"/>
</dbReference>
<comment type="miscellaneous">
    <text evidence="8">During catalysis, the active site Cys acts as a nucleophile attacking the alpha-carbonyl group of tRNA-bound glutamate with the formation of a thioester intermediate between enzyme and glutamate, and the concomitant release of tRNA(Glu). The thioester intermediate is finally reduced by direct hydride transfer from NADPH, to form the product GSA.</text>
</comment>
<evidence type="ECO:0000256" key="11">
    <source>
        <dbReference type="PIRSR" id="PIRSR000445-3"/>
    </source>
</evidence>
<feature type="binding site" evidence="8 10">
    <location>
        <begin position="114"/>
        <end position="116"/>
    </location>
    <ligand>
        <name>substrate</name>
    </ligand>
</feature>
<dbReference type="NCBIfam" id="TIGR01035">
    <property type="entry name" value="hemA"/>
    <property type="match status" value="1"/>
</dbReference>
<evidence type="ECO:0000259" key="15">
    <source>
        <dbReference type="Pfam" id="PF01488"/>
    </source>
</evidence>
<dbReference type="Gene3D" id="3.30.460.30">
    <property type="entry name" value="Glutamyl-tRNA reductase, N-terminal domain"/>
    <property type="match status" value="1"/>
</dbReference>
<dbReference type="Pfam" id="PF00745">
    <property type="entry name" value="GlutR_dimer"/>
    <property type="match status" value="1"/>
</dbReference>
<dbReference type="InterPro" id="IPR036343">
    <property type="entry name" value="GluRdtase_N_sf"/>
</dbReference>
<dbReference type="UniPathway" id="UPA00251">
    <property type="reaction ID" value="UER00316"/>
</dbReference>
<comment type="function">
    <text evidence="8">Catalyzes the NADPH-dependent reduction of glutamyl-tRNA(Glu) to glutamate 1-semialdehyde (GSA).</text>
</comment>
<dbReference type="CDD" id="cd05213">
    <property type="entry name" value="NAD_bind_Glutamyl_tRNA_reduct"/>
    <property type="match status" value="1"/>
</dbReference>
<dbReference type="HAMAP" id="MF_00087">
    <property type="entry name" value="Glu_tRNA_reductase"/>
    <property type="match status" value="1"/>
</dbReference>
<keyword evidence="5 8" id="KW-0560">Oxidoreductase</keyword>
<evidence type="ECO:0000256" key="2">
    <source>
        <dbReference type="ARBA" id="ARBA00005916"/>
    </source>
</evidence>
<dbReference type="SUPFAM" id="SSF69742">
    <property type="entry name" value="Glutamyl tRNA-reductase catalytic, N-terminal domain"/>
    <property type="match status" value="1"/>
</dbReference>
<evidence type="ECO:0000256" key="12">
    <source>
        <dbReference type="PIRSR" id="PIRSR000445-4"/>
    </source>
</evidence>
<feature type="site" description="Important for activity" evidence="8 12">
    <location>
        <position position="99"/>
    </location>
</feature>
<dbReference type="PROSITE" id="PS00747">
    <property type="entry name" value="GLUTR"/>
    <property type="match status" value="1"/>
</dbReference>
<dbReference type="GO" id="GO:0008883">
    <property type="term" value="F:glutamyl-tRNA reductase activity"/>
    <property type="evidence" value="ECO:0007669"/>
    <property type="project" value="UniProtKB-UniRule"/>
</dbReference>
<dbReference type="EC" id="1.2.1.70" evidence="3 8"/>
<dbReference type="Pfam" id="PF01488">
    <property type="entry name" value="Shikimate_DH"/>
    <property type="match status" value="1"/>
</dbReference>
<evidence type="ECO:0000313" key="18">
    <source>
        <dbReference type="EMBL" id="PZA20889.1"/>
    </source>
</evidence>
<dbReference type="InterPro" id="IPR018214">
    <property type="entry name" value="GluRdtase_CS"/>
</dbReference>
<comment type="similarity">
    <text evidence="2 8 13">Belongs to the glutamyl-tRNA reductase family.</text>
</comment>
<gene>
    <name evidence="8" type="primary">hemA</name>
    <name evidence="18" type="ORF">DMO24_13130</name>
    <name evidence="17" type="ORF">FHX36_003720</name>
</gene>
<evidence type="ECO:0000259" key="14">
    <source>
        <dbReference type="Pfam" id="PF00745"/>
    </source>
</evidence>
<evidence type="ECO:0000256" key="13">
    <source>
        <dbReference type="RuleBase" id="RU000584"/>
    </source>
</evidence>
<evidence type="ECO:0000256" key="8">
    <source>
        <dbReference type="HAMAP-Rule" id="MF_00087"/>
    </source>
</evidence>
<dbReference type="EMBL" id="JACIBU010000001">
    <property type="protein sequence ID" value="MBB3677985.1"/>
    <property type="molecule type" value="Genomic_DNA"/>
</dbReference>
<dbReference type="Gene3D" id="3.40.50.720">
    <property type="entry name" value="NAD(P)-binding Rossmann-like Domain"/>
    <property type="match status" value="1"/>
</dbReference>
<protein>
    <recommendedName>
        <fullName evidence="3 8">Glutamyl-tRNA reductase</fullName>
        <shortName evidence="8">GluTR</shortName>
        <ecNumber evidence="3 8">1.2.1.70</ecNumber>
    </recommendedName>
</protein>
<keyword evidence="6 8" id="KW-0627">Porphyrin biosynthesis</keyword>
<feature type="active site" description="Nucleophile" evidence="8 9">
    <location>
        <position position="50"/>
    </location>
</feature>
<dbReference type="GO" id="GO:0019353">
    <property type="term" value="P:protoporphyrinogen IX biosynthetic process from glutamate"/>
    <property type="evidence" value="ECO:0007669"/>
    <property type="project" value="TreeGrafter"/>
</dbReference>
<feature type="domain" description="Glutamyl-tRNA reductase N-terminal" evidence="16">
    <location>
        <begin position="6"/>
        <end position="156"/>
    </location>
</feature>
<proteinExistence type="inferred from homology"/>
<evidence type="ECO:0000313" key="19">
    <source>
        <dbReference type="Proteomes" id="UP000247602"/>
    </source>
</evidence>
<sequence length="462" mass="47513">MSLLAVGISHQTAPVALLEQVSMTGDDTVKTLHELVGSEHVSEALVLATCNRIEVFAEVDRFHGGITDVSRVLARHAGATVEELSPYVTVYYEDQAIGHLCTVAAGLDSMVVGETQVLGQLRAAYALAQEEGTVGRELHPIAQRALRVGKRVHAETGIDKAGASLVSVALDRVTATLGDLAGRPVLVVGAGSMGALAATTLARRGASVTVSSRTPASAARLAESVGGRQADLDQLAEELTAADVLVTCTGATGTVIGTDVVSTALAARGGRPLAIVDLALPRDVDPAVAGLPGVQVVDLEMLQGERAADPSRPVAGSVAADDIAAAHALVELETSLLRAERQAAAVAPTVSALRSQAAEVVDAELLRLSTRLPDLDAKARSEIARTVRRVVDKLLHEPTVRVKELASAPGGTDYADALRALFGLGLDGDTASLSRAVTVDPELPAGTTLSALDVLSVEGSPE</sequence>
<evidence type="ECO:0000259" key="16">
    <source>
        <dbReference type="Pfam" id="PF05201"/>
    </source>
</evidence>
<evidence type="ECO:0000256" key="9">
    <source>
        <dbReference type="PIRSR" id="PIRSR000445-1"/>
    </source>
</evidence>
<dbReference type="SUPFAM" id="SSF69075">
    <property type="entry name" value="Glutamyl tRNA-reductase dimerization domain"/>
    <property type="match status" value="1"/>
</dbReference>
<dbReference type="OrthoDB" id="110209at2"/>
<comment type="catalytic activity">
    <reaction evidence="7 8 13">
        <text>(S)-4-amino-5-oxopentanoate + tRNA(Glu) + NADP(+) = L-glutamyl-tRNA(Glu) + NADPH + H(+)</text>
        <dbReference type="Rhea" id="RHEA:12344"/>
        <dbReference type="Rhea" id="RHEA-COMP:9663"/>
        <dbReference type="Rhea" id="RHEA-COMP:9680"/>
        <dbReference type="ChEBI" id="CHEBI:15378"/>
        <dbReference type="ChEBI" id="CHEBI:57501"/>
        <dbReference type="ChEBI" id="CHEBI:57783"/>
        <dbReference type="ChEBI" id="CHEBI:58349"/>
        <dbReference type="ChEBI" id="CHEBI:78442"/>
        <dbReference type="ChEBI" id="CHEBI:78520"/>
        <dbReference type="EC" id="1.2.1.70"/>
    </reaction>
</comment>
<dbReference type="PANTHER" id="PTHR43013">
    <property type="entry name" value="GLUTAMYL-TRNA REDUCTASE"/>
    <property type="match status" value="1"/>
</dbReference>
<dbReference type="InterPro" id="IPR006151">
    <property type="entry name" value="Shikm_DH/Glu-tRNA_Rdtase"/>
</dbReference>
<evidence type="ECO:0000256" key="5">
    <source>
        <dbReference type="ARBA" id="ARBA00023002"/>
    </source>
</evidence>
<dbReference type="Pfam" id="PF05201">
    <property type="entry name" value="GlutR_N"/>
    <property type="match status" value="1"/>
</dbReference>
<dbReference type="FunFam" id="3.30.460.30:FF:000001">
    <property type="entry name" value="Glutamyl-tRNA reductase"/>
    <property type="match status" value="1"/>
</dbReference>
<feature type="binding site" evidence="8 11">
    <location>
        <begin position="189"/>
        <end position="194"/>
    </location>
    <ligand>
        <name>NADP(+)</name>
        <dbReference type="ChEBI" id="CHEBI:58349"/>
    </ligand>
</feature>
<feature type="binding site" evidence="8 10">
    <location>
        <position position="120"/>
    </location>
    <ligand>
        <name>substrate</name>
    </ligand>
</feature>
<feature type="binding site" evidence="8 10">
    <location>
        <begin position="49"/>
        <end position="52"/>
    </location>
    <ligand>
        <name>substrate</name>
    </ligand>
</feature>
<feature type="domain" description="Quinate/shikimate 5-dehydrogenase/glutamyl-tRNA reductase" evidence="15">
    <location>
        <begin position="176"/>
        <end position="303"/>
    </location>
</feature>
<comment type="pathway">
    <text evidence="1 8 13">Porphyrin-containing compound metabolism; protoporphyrin-IX biosynthesis; 5-aminolevulinate from L-glutamyl-tRNA(Glu): step 1/2.</text>
</comment>
<evidence type="ECO:0000256" key="3">
    <source>
        <dbReference type="ARBA" id="ARBA00012970"/>
    </source>
</evidence>
<feature type="domain" description="Tetrapyrrole biosynthesis glutamyl-tRNA reductase dimerisation" evidence="14">
    <location>
        <begin position="326"/>
        <end position="424"/>
    </location>
</feature>
<dbReference type="AlphaFoldDB" id="A0A323V7V4"/>
<dbReference type="RefSeq" id="WP_110552702.1">
    <property type="nucleotide sequence ID" value="NZ_JACIBU010000001.1"/>
</dbReference>
<organism evidence="18 19">
    <name type="scientific">Modestobacter versicolor</name>
    <dbReference type="NCBI Taxonomy" id="429133"/>
    <lineage>
        <taxon>Bacteria</taxon>
        <taxon>Bacillati</taxon>
        <taxon>Actinomycetota</taxon>
        <taxon>Actinomycetes</taxon>
        <taxon>Geodermatophilales</taxon>
        <taxon>Geodermatophilaceae</taxon>
        <taxon>Modestobacter</taxon>
    </lineage>
</organism>
<dbReference type="InterPro" id="IPR015895">
    <property type="entry name" value="4pyrrol_synth_GluRdtase_N"/>
</dbReference>
<name>A0A323V7V4_9ACTN</name>
<dbReference type="PANTHER" id="PTHR43013:SF1">
    <property type="entry name" value="GLUTAMYL-TRNA REDUCTASE"/>
    <property type="match status" value="1"/>
</dbReference>
<evidence type="ECO:0000256" key="1">
    <source>
        <dbReference type="ARBA" id="ARBA00005059"/>
    </source>
</evidence>
<feature type="binding site" evidence="8 10">
    <location>
        <position position="109"/>
    </location>
    <ligand>
        <name>substrate</name>
    </ligand>
</feature>
<evidence type="ECO:0000256" key="4">
    <source>
        <dbReference type="ARBA" id="ARBA00022857"/>
    </source>
</evidence>
<evidence type="ECO:0000256" key="7">
    <source>
        <dbReference type="ARBA" id="ARBA00047464"/>
    </source>
</evidence>
<reference evidence="18 19" key="1">
    <citation type="submission" date="2018-06" db="EMBL/GenBank/DDBJ databases">
        <title>Draft genome sequence of Modestobacter versicolor CP153-2.</title>
        <authorList>
            <person name="Gundlapally S.R."/>
        </authorList>
    </citation>
    <scope>NUCLEOTIDE SEQUENCE [LARGE SCALE GENOMIC DNA]</scope>
    <source>
        <strain evidence="18 19">CP153-2</strain>
    </source>
</reference>
<dbReference type="InterPro" id="IPR036291">
    <property type="entry name" value="NAD(P)-bd_dom_sf"/>
</dbReference>
<evidence type="ECO:0000256" key="6">
    <source>
        <dbReference type="ARBA" id="ARBA00023244"/>
    </source>
</evidence>
<evidence type="ECO:0000256" key="10">
    <source>
        <dbReference type="PIRSR" id="PIRSR000445-2"/>
    </source>
</evidence>
<dbReference type="Proteomes" id="UP000580718">
    <property type="component" value="Unassembled WGS sequence"/>
</dbReference>
<dbReference type="SUPFAM" id="SSF51735">
    <property type="entry name" value="NAD(P)-binding Rossmann-fold domains"/>
    <property type="match status" value="1"/>
</dbReference>
<dbReference type="NCBIfam" id="NF000744">
    <property type="entry name" value="PRK00045.1-3"/>
    <property type="match status" value="1"/>
</dbReference>
<dbReference type="GO" id="GO:0050661">
    <property type="term" value="F:NADP binding"/>
    <property type="evidence" value="ECO:0007669"/>
    <property type="project" value="InterPro"/>
</dbReference>
<dbReference type="Proteomes" id="UP000247602">
    <property type="component" value="Unassembled WGS sequence"/>
</dbReference>